<dbReference type="RefSeq" id="XP_014435960.1">
    <property type="nucleotide sequence ID" value="XM_014580474.2"/>
</dbReference>
<organism evidence="15 16">
    <name type="scientific">Pelodiscus sinensis</name>
    <name type="common">Chinese softshell turtle</name>
    <name type="synonym">Trionyx sinensis</name>
    <dbReference type="NCBI Taxonomy" id="13735"/>
    <lineage>
        <taxon>Eukaryota</taxon>
        <taxon>Metazoa</taxon>
        <taxon>Chordata</taxon>
        <taxon>Craniata</taxon>
        <taxon>Vertebrata</taxon>
        <taxon>Euteleostomi</taxon>
        <taxon>Archelosauria</taxon>
        <taxon>Testudinata</taxon>
        <taxon>Testudines</taxon>
        <taxon>Cryptodira</taxon>
        <taxon>Trionychia</taxon>
        <taxon>Trionychidae</taxon>
        <taxon>Pelodiscus</taxon>
    </lineage>
</organism>
<feature type="region of interest" description="Disordered" evidence="13">
    <location>
        <begin position="235"/>
        <end position="277"/>
    </location>
</feature>
<proteinExistence type="inferred from homology"/>
<evidence type="ECO:0000256" key="8">
    <source>
        <dbReference type="ARBA" id="ARBA00023125"/>
    </source>
</evidence>
<keyword evidence="10" id="KW-0539">Nucleus</keyword>
<feature type="compositionally biased region" description="Low complexity" evidence="13">
    <location>
        <begin position="257"/>
        <end position="277"/>
    </location>
</feature>
<evidence type="ECO:0000256" key="1">
    <source>
        <dbReference type="ARBA" id="ARBA00004123"/>
    </source>
</evidence>
<dbReference type="EMBL" id="AGCU01176489">
    <property type="status" value="NOT_ANNOTATED_CDS"/>
    <property type="molecule type" value="Genomic_DNA"/>
</dbReference>
<dbReference type="AlphaFoldDB" id="K7G8T4"/>
<dbReference type="KEGG" id="pss:102462077"/>
<dbReference type="EMBL" id="AGCU01176488">
    <property type="status" value="NOT_ANNOTATED_CDS"/>
    <property type="molecule type" value="Genomic_DNA"/>
</dbReference>
<dbReference type="GO" id="GO:0045647">
    <property type="term" value="P:negative regulation of erythrocyte differentiation"/>
    <property type="evidence" value="ECO:0007669"/>
    <property type="project" value="Ensembl"/>
</dbReference>
<evidence type="ECO:0000313" key="16">
    <source>
        <dbReference type="Proteomes" id="UP000007267"/>
    </source>
</evidence>
<dbReference type="GO" id="GO:0005634">
    <property type="term" value="C:nucleus"/>
    <property type="evidence" value="ECO:0007669"/>
    <property type="project" value="UniProtKB-SubCell"/>
</dbReference>
<feature type="region of interest" description="Disordered" evidence="13">
    <location>
        <begin position="94"/>
        <end position="156"/>
    </location>
</feature>
<feature type="region of interest" description="Disordered" evidence="13">
    <location>
        <begin position="25"/>
        <end position="56"/>
    </location>
</feature>
<evidence type="ECO:0000256" key="5">
    <source>
        <dbReference type="ARBA" id="ARBA00022771"/>
    </source>
</evidence>
<reference evidence="16" key="2">
    <citation type="journal article" date="2013" name="Nat. Genet.">
        <title>The draft genomes of soft-shell turtle and green sea turtle yield insights into the development and evolution of the turtle-specific body plan.</title>
        <authorList>
            <person name="Wang Z."/>
            <person name="Pascual-Anaya J."/>
            <person name="Zadissa A."/>
            <person name="Li W."/>
            <person name="Niimura Y."/>
            <person name="Huang Z."/>
            <person name="Li C."/>
            <person name="White S."/>
            <person name="Xiong Z."/>
            <person name="Fang D."/>
            <person name="Wang B."/>
            <person name="Ming Y."/>
            <person name="Chen Y."/>
            <person name="Zheng Y."/>
            <person name="Kuraku S."/>
            <person name="Pignatelli M."/>
            <person name="Herrero J."/>
            <person name="Beal K."/>
            <person name="Nozawa M."/>
            <person name="Li Q."/>
            <person name="Wang J."/>
            <person name="Zhang H."/>
            <person name="Yu L."/>
            <person name="Shigenobu S."/>
            <person name="Wang J."/>
            <person name="Liu J."/>
            <person name="Flicek P."/>
            <person name="Searle S."/>
            <person name="Wang J."/>
            <person name="Kuratani S."/>
            <person name="Yin Y."/>
            <person name="Aken B."/>
            <person name="Zhang G."/>
            <person name="Irie N."/>
        </authorList>
    </citation>
    <scope>NUCLEOTIDE SEQUENCE [LARGE SCALE GENOMIC DNA]</scope>
    <source>
        <strain evidence="16">Daiwa-1</strain>
    </source>
</reference>
<protein>
    <submittedName>
        <fullName evidence="15">KLF transcription factor 13</fullName>
    </submittedName>
</protein>
<dbReference type="FunFam" id="3.30.160.60:FF:000521">
    <property type="entry name" value="Krueppel-like factor 9"/>
    <property type="match status" value="1"/>
</dbReference>
<keyword evidence="9" id="KW-0804">Transcription</keyword>
<dbReference type="Gene3D" id="3.30.160.60">
    <property type="entry name" value="Classic Zinc Finger"/>
    <property type="match status" value="3"/>
</dbReference>
<feature type="domain" description="C2H2-type" evidence="14">
    <location>
        <begin position="215"/>
        <end position="242"/>
    </location>
</feature>
<dbReference type="CDD" id="cd21571">
    <property type="entry name" value="KLF13_N"/>
    <property type="match status" value="1"/>
</dbReference>
<comment type="similarity">
    <text evidence="11">Belongs to the Sp1 C2H2-type zinc-finger protein family.</text>
</comment>
<dbReference type="PANTHER" id="PTHR23235:SF21">
    <property type="entry name" value="KRUEPPEL-LIKE FACTOR 13"/>
    <property type="match status" value="1"/>
</dbReference>
<reference evidence="15" key="4">
    <citation type="submission" date="2025-09" db="UniProtKB">
        <authorList>
            <consortium name="Ensembl"/>
        </authorList>
    </citation>
    <scope>IDENTIFICATION</scope>
</reference>
<feature type="compositionally biased region" description="Basic and acidic residues" evidence="13">
    <location>
        <begin position="46"/>
        <end position="56"/>
    </location>
</feature>
<evidence type="ECO:0000256" key="13">
    <source>
        <dbReference type="SAM" id="MobiDB-lite"/>
    </source>
</evidence>
<evidence type="ECO:0000256" key="10">
    <source>
        <dbReference type="ARBA" id="ARBA00023242"/>
    </source>
</evidence>
<feature type="domain" description="C2H2-type" evidence="14">
    <location>
        <begin position="185"/>
        <end position="214"/>
    </location>
</feature>
<evidence type="ECO:0000256" key="2">
    <source>
        <dbReference type="ARBA" id="ARBA00022553"/>
    </source>
</evidence>
<feature type="domain" description="C2H2-type" evidence="14">
    <location>
        <begin position="155"/>
        <end position="184"/>
    </location>
</feature>
<dbReference type="FunFam" id="3.30.160.60:FF:000018">
    <property type="entry name" value="Krueppel-like factor 15"/>
    <property type="match status" value="1"/>
</dbReference>
<dbReference type="FunFam" id="3.30.160.60:FF:000232">
    <property type="entry name" value="Krueppel-like factor 9"/>
    <property type="match status" value="1"/>
</dbReference>
<evidence type="ECO:0000256" key="12">
    <source>
        <dbReference type="PROSITE-ProRule" id="PRU00042"/>
    </source>
</evidence>
<keyword evidence="7" id="KW-0805">Transcription regulation</keyword>
<comment type="subcellular location">
    <subcellularLocation>
        <location evidence="1">Nucleus</location>
    </subcellularLocation>
</comment>
<reference evidence="16" key="1">
    <citation type="submission" date="2011-10" db="EMBL/GenBank/DDBJ databases">
        <authorList>
            <consortium name="Soft-shell Turtle Genome Consortium"/>
        </authorList>
    </citation>
    <scope>NUCLEOTIDE SEQUENCE [LARGE SCALE GENOMIC DNA]</scope>
    <source>
        <strain evidence="16">Daiwa-1</strain>
    </source>
</reference>
<dbReference type="PROSITE" id="PS50157">
    <property type="entry name" value="ZINC_FINGER_C2H2_2"/>
    <property type="match status" value="3"/>
</dbReference>
<evidence type="ECO:0000256" key="7">
    <source>
        <dbReference type="ARBA" id="ARBA00023015"/>
    </source>
</evidence>
<dbReference type="CTD" id="51621"/>
<dbReference type="GO" id="GO:0008285">
    <property type="term" value="P:negative regulation of cell population proliferation"/>
    <property type="evidence" value="ECO:0007669"/>
    <property type="project" value="Ensembl"/>
</dbReference>
<keyword evidence="16" id="KW-1185">Reference proteome</keyword>
<dbReference type="eggNOG" id="KOG1721">
    <property type="taxonomic scope" value="Eukaryota"/>
</dbReference>
<keyword evidence="3" id="KW-0479">Metal-binding</keyword>
<dbReference type="PANTHER" id="PTHR23235">
    <property type="entry name" value="KRUEPPEL-LIKE TRANSCRIPTION FACTOR"/>
    <property type="match status" value="1"/>
</dbReference>
<gene>
    <name evidence="15" type="primary">KLF13</name>
</gene>
<dbReference type="Pfam" id="PF00096">
    <property type="entry name" value="zf-C2H2"/>
    <property type="match status" value="3"/>
</dbReference>
<feature type="compositionally biased region" description="Basic residues" evidence="13">
    <location>
        <begin position="235"/>
        <end position="249"/>
    </location>
</feature>
<dbReference type="Proteomes" id="UP000007267">
    <property type="component" value="Unassembled WGS sequence"/>
</dbReference>
<name>K7G8T4_PELSI</name>
<evidence type="ECO:0000256" key="4">
    <source>
        <dbReference type="ARBA" id="ARBA00022737"/>
    </source>
</evidence>
<evidence type="ECO:0000256" key="3">
    <source>
        <dbReference type="ARBA" id="ARBA00022723"/>
    </source>
</evidence>
<dbReference type="EMBL" id="AGCU01176491">
    <property type="status" value="NOT_ANNOTATED_CDS"/>
    <property type="molecule type" value="Genomic_DNA"/>
</dbReference>
<dbReference type="GO" id="GO:0001228">
    <property type="term" value="F:DNA-binding transcription activator activity, RNA polymerase II-specific"/>
    <property type="evidence" value="ECO:0007669"/>
    <property type="project" value="Ensembl"/>
</dbReference>
<evidence type="ECO:0000313" key="15">
    <source>
        <dbReference type="Ensembl" id="ENSPSIP00000016695.1"/>
    </source>
</evidence>
<dbReference type="HOGENOM" id="CLU_002678_33_2_1"/>
<dbReference type="SMART" id="SM00355">
    <property type="entry name" value="ZnF_C2H2"/>
    <property type="match status" value="3"/>
</dbReference>
<keyword evidence="5 12" id="KW-0863">Zinc-finger</keyword>
<dbReference type="Ensembl" id="ENSPSIT00000016771.1">
    <property type="protein sequence ID" value="ENSPSIP00000016695.1"/>
    <property type="gene ID" value="ENSPSIG00000014849.1"/>
</dbReference>
<reference evidence="15" key="3">
    <citation type="submission" date="2025-08" db="UniProtKB">
        <authorList>
            <consortium name="Ensembl"/>
        </authorList>
    </citation>
    <scope>IDENTIFICATION</scope>
</reference>
<dbReference type="SUPFAM" id="SSF57667">
    <property type="entry name" value="beta-beta-alpha zinc fingers"/>
    <property type="match status" value="1"/>
</dbReference>
<dbReference type="STRING" id="13735.ENSPSIP00000016695"/>
<dbReference type="OMA" id="KHRCHYA"/>
<keyword evidence="8" id="KW-0238">DNA-binding</keyword>
<dbReference type="GO" id="GO:0008270">
    <property type="term" value="F:zinc ion binding"/>
    <property type="evidence" value="ECO:0007669"/>
    <property type="project" value="UniProtKB-KW"/>
</dbReference>
<dbReference type="PROSITE" id="PS00028">
    <property type="entry name" value="ZINC_FINGER_C2H2_1"/>
    <property type="match status" value="3"/>
</dbReference>
<dbReference type="EMBL" id="AGCU01176490">
    <property type="status" value="NOT_ANNOTATED_CDS"/>
    <property type="molecule type" value="Genomic_DNA"/>
</dbReference>
<dbReference type="GO" id="GO:0000978">
    <property type="term" value="F:RNA polymerase II cis-regulatory region sequence-specific DNA binding"/>
    <property type="evidence" value="ECO:0007669"/>
    <property type="project" value="Ensembl"/>
</dbReference>
<dbReference type="OrthoDB" id="6365676at2759"/>
<evidence type="ECO:0000256" key="11">
    <source>
        <dbReference type="ARBA" id="ARBA00038409"/>
    </source>
</evidence>
<dbReference type="InterPro" id="IPR013087">
    <property type="entry name" value="Znf_C2H2_type"/>
</dbReference>
<dbReference type="InterPro" id="IPR036236">
    <property type="entry name" value="Znf_C2H2_sf"/>
</dbReference>
<dbReference type="GeneID" id="102462077"/>
<evidence type="ECO:0000256" key="9">
    <source>
        <dbReference type="ARBA" id="ARBA00023163"/>
    </source>
</evidence>
<keyword evidence="2" id="KW-0597">Phosphoprotein</keyword>
<sequence>MATAAYVDHFAAECLVSMSSRAIIHSPKGDADPRPDAAAPPPLSNGEKKWEVKETGKDNGSSLFVVASILADLNQHVPNSAAIRMEKIDSIDNREKLSPFPPQEFGEESVSPADKRGEGKTATPTSLAAVSEPSPKQRSRRGRNRADPESPQKKHKCHYVGCEKVYGKSSHLKAHLRTHTGERPFECSWQECNKKFARSDELARHYRTHTGEKKFGCPLCEKRFMRSDHLTKHARRHANFHPSMLKRRSGSNSRTGSVSDYSRSDASSPTISPASSP</sequence>
<evidence type="ECO:0000256" key="6">
    <source>
        <dbReference type="ARBA" id="ARBA00022833"/>
    </source>
</evidence>
<evidence type="ECO:0000259" key="14">
    <source>
        <dbReference type="PROSITE" id="PS50157"/>
    </source>
</evidence>
<dbReference type="GeneTree" id="ENSGT00940000161911"/>
<keyword evidence="4" id="KW-0677">Repeat</keyword>
<accession>K7G8T4</accession>
<keyword evidence="6" id="KW-0862">Zinc</keyword>